<evidence type="ECO:0000313" key="3">
    <source>
        <dbReference type="Proteomes" id="UP000318405"/>
    </source>
</evidence>
<feature type="domain" description="NAD(P)-binding" evidence="1">
    <location>
        <begin position="45"/>
        <end position="299"/>
    </location>
</feature>
<reference evidence="2 3" key="1">
    <citation type="submission" date="2019-07" db="EMBL/GenBank/DDBJ databases">
        <title>Qingshengfaniella alkalisoli gen. nov., sp. nov., isolated from saline soil.</title>
        <authorList>
            <person name="Xu L."/>
            <person name="Huang X.-X."/>
            <person name="Sun J.-Q."/>
        </authorList>
    </citation>
    <scope>NUCLEOTIDE SEQUENCE [LARGE SCALE GENOMIC DNA]</scope>
    <source>
        <strain evidence="2 3">DSM 27279</strain>
    </source>
</reference>
<dbReference type="InterPro" id="IPR036291">
    <property type="entry name" value="NAD(P)-bd_dom_sf"/>
</dbReference>
<sequence>MNLHPPPRRLLVTGHRGFVGQALLDWLPRSRWQDRAVLLTPGSDFDLCDAGAVRRLVRDARPDAVLHLAAQSFVPAAFADPAGTFAVNVEGTLHLLQALRQEAPGARLLYVSSADVYGAVEPEAMPVDETRLPEPRNPYAVSKAAAEMLCRQWHFTEGTDVVLARPFNHTGPGQDARFAVSGFARSVARIALGLEAPRLVTGNLQVTRDFSDVRDVLDAYLRLIHDGQPGAIYNVCSGIEQRLADVLAALLRLAGVSAEQVTDPARLRPNEQLRMVGSSLRLRKDTGWQPAHDFDETLATLLAWWRHKELNP</sequence>
<keyword evidence="3" id="KW-1185">Reference proteome</keyword>
<proteinExistence type="predicted"/>
<dbReference type="PANTHER" id="PTHR43000">
    <property type="entry name" value="DTDP-D-GLUCOSE 4,6-DEHYDRATASE-RELATED"/>
    <property type="match status" value="1"/>
</dbReference>
<dbReference type="SUPFAM" id="SSF51735">
    <property type="entry name" value="NAD(P)-binding Rossmann-fold domains"/>
    <property type="match status" value="1"/>
</dbReference>
<gene>
    <name evidence="2" type="ORF">FOZ76_24850</name>
</gene>
<dbReference type="OrthoDB" id="9803010at2"/>
<comment type="caution">
    <text evidence="2">The sequence shown here is derived from an EMBL/GenBank/DDBJ whole genome shotgun (WGS) entry which is preliminary data.</text>
</comment>
<organism evidence="2 3">
    <name type="scientific">Verticiella sediminum</name>
    <dbReference type="NCBI Taxonomy" id="1247510"/>
    <lineage>
        <taxon>Bacteria</taxon>
        <taxon>Pseudomonadati</taxon>
        <taxon>Pseudomonadota</taxon>
        <taxon>Betaproteobacteria</taxon>
        <taxon>Burkholderiales</taxon>
        <taxon>Alcaligenaceae</taxon>
        <taxon>Verticiella</taxon>
    </lineage>
</organism>
<dbReference type="EMBL" id="VLTJ01000042">
    <property type="protein sequence ID" value="TSH88866.1"/>
    <property type="molecule type" value="Genomic_DNA"/>
</dbReference>
<evidence type="ECO:0000259" key="1">
    <source>
        <dbReference type="Pfam" id="PF16363"/>
    </source>
</evidence>
<dbReference type="AlphaFoldDB" id="A0A556A7J5"/>
<dbReference type="InterPro" id="IPR016040">
    <property type="entry name" value="NAD(P)-bd_dom"/>
</dbReference>
<name>A0A556A7J5_9BURK</name>
<dbReference type="Proteomes" id="UP000318405">
    <property type="component" value="Unassembled WGS sequence"/>
</dbReference>
<evidence type="ECO:0000313" key="2">
    <source>
        <dbReference type="EMBL" id="TSH88866.1"/>
    </source>
</evidence>
<dbReference type="RefSeq" id="WP_143950982.1">
    <property type="nucleotide sequence ID" value="NZ_BAABMB010000005.1"/>
</dbReference>
<dbReference type="Gene3D" id="3.40.50.720">
    <property type="entry name" value="NAD(P)-binding Rossmann-like Domain"/>
    <property type="match status" value="1"/>
</dbReference>
<dbReference type="Pfam" id="PF16363">
    <property type="entry name" value="GDP_Man_Dehyd"/>
    <property type="match status" value="1"/>
</dbReference>
<protein>
    <submittedName>
        <fullName evidence="2">NAD-dependent epimerase/dehydratase family protein</fullName>
    </submittedName>
</protein>
<accession>A0A556A7J5</accession>
<dbReference type="Gene3D" id="3.90.25.10">
    <property type="entry name" value="UDP-galactose 4-epimerase, domain 1"/>
    <property type="match status" value="1"/>
</dbReference>